<dbReference type="RefSeq" id="WP_156566358.1">
    <property type="nucleotide sequence ID" value="NZ_CACRTZ010000029.1"/>
</dbReference>
<gene>
    <name evidence="6" type="primary">tamB</name>
    <name evidence="6" type="ORF">EMLFYP7_02500</name>
</gene>
<proteinExistence type="predicted"/>
<dbReference type="GO" id="GO:0005886">
    <property type="term" value="C:plasma membrane"/>
    <property type="evidence" value="ECO:0007669"/>
    <property type="project" value="InterPro"/>
</dbReference>
<reference evidence="6" key="1">
    <citation type="submission" date="2019-11" db="EMBL/GenBank/DDBJ databases">
        <authorList>
            <person name="Feng L."/>
        </authorList>
    </citation>
    <scope>NUCLEOTIDE SEQUENCE</scope>
    <source>
        <strain evidence="6">EMassiliensisLFYP7</strain>
    </source>
</reference>
<evidence type="ECO:0000256" key="4">
    <source>
        <dbReference type="ARBA" id="ARBA00023136"/>
    </source>
</evidence>
<organism evidence="6">
    <name type="scientific">Phytobacter massiliensis</name>
    <dbReference type="NCBI Taxonomy" id="1485952"/>
    <lineage>
        <taxon>Bacteria</taxon>
        <taxon>Pseudomonadati</taxon>
        <taxon>Pseudomonadota</taxon>
        <taxon>Gammaproteobacteria</taxon>
        <taxon>Enterobacterales</taxon>
        <taxon>Enterobacteriaceae</taxon>
        <taxon>Phytobacter</taxon>
    </lineage>
</organism>
<dbReference type="AlphaFoldDB" id="A0A6N3F5F3"/>
<sequence>MSLWKKISLGVLAFIILLLATVIFLVGTTSGLHILFKAANRWVPGLEIGQVTGGWRDLTLKNVRYDQPGVAVNAGELHLAVKLACLRDSSLCVNDISLKDINVVVDTKKMPPAAQVEEEDSGPLDLSTPYPITLGRVALNNVNIKIDDTTVSVMDFTSGLNWEEKNLTLKPTSLRGLLIALPKVADVAQEEVVEPKIDNPKPDELPLGESLKQLFSKPVLPEMTDVHLPLNLNIEEFRGEQLRLTGDTDITVSNMLLKVSSMDGNMRLDALDIDSTQGTLNATGTAKLQNDWPVDLTLNSTLNVDPIKGEKVKIKVGGEVRKQLEFGVNLSGPVDVVLRGQTQLAEAGLPLNLDITSEQLYWPFTGEKQYQADDVKLKLTGKMTDYTLSFRTAVKGQDIPPATITLDGKGNEQQINIDKLSVAALEGKTELKALLDWQQAISWRGELTLDGINTAKTFPDWPAKLDGLAKMRGSLYGGSWQVDIPELKLAGNVKQNKVSVDGKVRGNSYMQWTIPGLHLTLGRNTADVKGELGVKDLNLDAQINAPGLDNALPGLGGTAKGLVNIRGSVEAPQVLADITANNLRWQELRVARVLVKGDVKSTDQLGGTLNVRVERLSQPNVNLSLVTLAAKGSEKQHELELRVQGEPVAGQLRLAGSFDRDEQRWKGTLSDTRFTTPVGPVTLNRSVALDYRNQEQKISIGPHCWSNPNAELCVPQTVDAGAEGHAVVNLNRFDLAMIKPYLPEVTQASGTFSGKADVAWDTTKEGLPQGSVTLNGRNVRVTQIINGSPLLVAFDLLNLNAQLKNNRADLGWTMRLNNNGQFDGQVQVTDPQGQRNLGGSVNIRNFSLAMANAIFTRGEKAAGLLNANLRLAGNLQSPQLFGQMQLNGVDVEGNFMPFEMQPSQLAMNFNGTSSTLQGVVRTRQGQINLGGNADWSQIDNWRARVTAKGSDVRITVPPMVRLDVSPDLVFEATPSLFTLDGRVDVPWARIVVHELPESAVDTSSDEVMLDANLQPEEAKSAAIPINSNLIVHVGNNVRMNAFGLKARLTGDLKVAQDKQGLGLNGQINIPEGRYHAYGQDLLVRKGELLFSGPPDQPLLNIEAIRNPEATENDVIAGVRVTGYADEPKAEIFSDPAMSQQEALSYLLRGQGLESGQSDSDAMTSALVGLGVAQSGQVVGKIGETFGVSNLALDTEGVGDSSQVVVSGYVLPGLQVKYGVGIFDSLATLTLRYRLMPKLYLEAVSGIDQALDLLYQFEF</sequence>
<feature type="domain" description="Translocation and assembly module TamB C-terminal" evidence="5">
    <location>
        <begin position="922"/>
        <end position="1258"/>
    </location>
</feature>
<evidence type="ECO:0000256" key="2">
    <source>
        <dbReference type="ARBA" id="ARBA00022692"/>
    </source>
</evidence>
<evidence type="ECO:0000313" key="6">
    <source>
        <dbReference type="EMBL" id="VYU47275.1"/>
    </source>
</evidence>
<evidence type="ECO:0000256" key="3">
    <source>
        <dbReference type="ARBA" id="ARBA00022989"/>
    </source>
</evidence>
<accession>A0A6N3F5F3</accession>
<comment type="subcellular location">
    <subcellularLocation>
        <location evidence="1">Membrane</location>
        <topology evidence="1">Single-pass membrane protein</topology>
    </subcellularLocation>
</comment>
<dbReference type="PANTHER" id="PTHR36985:SF1">
    <property type="entry name" value="TRANSLOCATION AND ASSEMBLY MODULE SUBUNIT TAMB"/>
    <property type="match status" value="1"/>
</dbReference>
<dbReference type="GO" id="GO:0009306">
    <property type="term" value="P:protein secretion"/>
    <property type="evidence" value="ECO:0007669"/>
    <property type="project" value="InterPro"/>
</dbReference>
<protein>
    <submittedName>
        <fullName evidence="6">Translocation and assembly module TamB</fullName>
    </submittedName>
</protein>
<dbReference type="Pfam" id="PF04357">
    <property type="entry name" value="TamB"/>
    <property type="match status" value="1"/>
</dbReference>
<keyword evidence="4" id="KW-0472">Membrane</keyword>
<evidence type="ECO:0000259" key="5">
    <source>
        <dbReference type="Pfam" id="PF04357"/>
    </source>
</evidence>
<keyword evidence="2" id="KW-0812">Transmembrane</keyword>
<name>A0A6N3F5F3_9ENTR</name>
<dbReference type="InterPro" id="IPR007452">
    <property type="entry name" value="TamB_C"/>
</dbReference>
<dbReference type="PANTHER" id="PTHR36985">
    <property type="entry name" value="TRANSLOCATION AND ASSEMBLY MODULE SUBUNIT TAMB"/>
    <property type="match status" value="1"/>
</dbReference>
<dbReference type="GO" id="GO:0097347">
    <property type="term" value="C:TAM protein secretion complex"/>
    <property type="evidence" value="ECO:0007669"/>
    <property type="project" value="TreeGrafter"/>
</dbReference>
<keyword evidence="3" id="KW-1133">Transmembrane helix</keyword>
<dbReference type="EMBL" id="CACRTZ010000029">
    <property type="protein sequence ID" value="VYU47275.1"/>
    <property type="molecule type" value="Genomic_DNA"/>
</dbReference>
<evidence type="ECO:0000256" key="1">
    <source>
        <dbReference type="ARBA" id="ARBA00004167"/>
    </source>
</evidence>